<feature type="region of interest" description="Disordered" evidence="1">
    <location>
        <begin position="41"/>
        <end position="63"/>
    </location>
</feature>
<protein>
    <submittedName>
        <fullName evidence="2">Uncharacterized protein</fullName>
    </submittedName>
</protein>
<comment type="caution">
    <text evidence="2">The sequence shown here is derived from an EMBL/GenBank/DDBJ whole genome shotgun (WGS) entry which is preliminary data.</text>
</comment>
<proteinExistence type="predicted"/>
<name>A0AAV7WJN4_PLEWA</name>
<accession>A0AAV7WJN4</accession>
<evidence type="ECO:0000256" key="1">
    <source>
        <dbReference type="SAM" id="MobiDB-lite"/>
    </source>
</evidence>
<dbReference type="AlphaFoldDB" id="A0AAV7WJN4"/>
<keyword evidence="3" id="KW-1185">Reference proteome</keyword>
<evidence type="ECO:0000313" key="2">
    <source>
        <dbReference type="EMBL" id="KAJ1213389.1"/>
    </source>
</evidence>
<dbReference type="Proteomes" id="UP001066276">
    <property type="component" value="Chromosome 1_1"/>
</dbReference>
<reference evidence="2" key="1">
    <citation type="journal article" date="2022" name="bioRxiv">
        <title>Sequencing and chromosome-scale assembly of the giantPleurodeles waltlgenome.</title>
        <authorList>
            <person name="Brown T."/>
            <person name="Elewa A."/>
            <person name="Iarovenko S."/>
            <person name="Subramanian E."/>
            <person name="Araus A.J."/>
            <person name="Petzold A."/>
            <person name="Susuki M."/>
            <person name="Suzuki K.-i.T."/>
            <person name="Hayashi T."/>
            <person name="Toyoda A."/>
            <person name="Oliveira C."/>
            <person name="Osipova E."/>
            <person name="Leigh N.D."/>
            <person name="Simon A."/>
            <person name="Yun M.H."/>
        </authorList>
    </citation>
    <scope>NUCLEOTIDE SEQUENCE</scope>
    <source>
        <strain evidence="2">20211129_DDA</strain>
        <tissue evidence="2">Liver</tissue>
    </source>
</reference>
<organism evidence="2 3">
    <name type="scientific">Pleurodeles waltl</name>
    <name type="common">Iberian ribbed newt</name>
    <dbReference type="NCBI Taxonomy" id="8319"/>
    <lineage>
        <taxon>Eukaryota</taxon>
        <taxon>Metazoa</taxon>
        <taxon>Chordata</taxon>
        <taxon>Craniata</taxon>
        <taxon>Vertebrata</taxon>
        <taxon>Euteleostomi</taxon>
        <taxon>Amphibia</taxon>
        <taxon>Batrachia</taxon>
        <taxon>Caudata</taxon>
        <taxon>Salamandroidea</taxon>
        <taxon>Salamandridae</taxon>
        <taxon>Pleurodelinae</taxon>
        <taxon>Pleurodeles</taxon>
    </lineage>
</organism>
<evidence type="ECO:0000313" key="3">
    <source>
        <dbReference type="Proteomes" id="UP001066276"/>
    </source>
</evidence>
<gene>
    <name evidence="2" type="ORF">NDU88_001026</name>
</gene>
<sequence length="92" mass="10606">MTGEETRNPHARNEKRVKSDTVQLVLGHEKVKFKLKLNSELNPNSTTRVGSERSRNTHARNEERVKSTLCNSRWERKKYARASFADLCCTCA</sequence>
<dbReference type="EMBL" id="JANPWB010000001">
    <property type="protein sequence ID" value="KAJ1213389.1"/>
    <property type="molecule type" value="Genomic_DNA"/>
</dbReference>
<feature type="compositionally biased region" description="Basic and acidic residues" evidence="1">
    <location>
        <begin position="50"/>
        <end position="63"/>
    </location>
</feature>